<dbReference type="Proteomes" id="UP001396334">
    <property type="component" value="Unassembled WGS sequence"/>
</dbReference>
<accession>A0ABR2NF71</accession>
<dbReference type="PANTHER" id="PTHR42648:SF18">
    <property type="entry name" value="RETROTRANSPOSON, UNCLASSIFIED-LIKE PROTEIN"/>
    <property type="match status" value="1"/>
</dbReference>
<feature type="domain" description="Retroviral polymerase SH3-like" evidence="1">
    <location>
        <begin position="59"/>
        <end position="112"/>
    </location>
</feature>
<dbReference type="InterPro" id="IPR057670">
    <property type="entry name" value="SH3_retrovirus"/>
</dbReference>
<dbReference type="PANTHER" id="PTHR42648">
    <property type="entry name" value="TRANSPOSASE, PUTATIVE-RELATED"/>
    <property type="match status" value="1"/>
</dbReference>
<reference evidence="2 3" key="1">
    <citation type="journal article" date="2024" name="G3 (Bethesda)">
        <title>Genome assembly of Hibiscus sabdariffa L. provides insights into metabolisms of medicinal natural products.</title>
        <authorList>
            <person name="Kim T."/>
        </authorList>
    </citation>
    <scope>NUCLEOTIDE SEQUENCE [LARGE SCALE GENOMIC DNA]</scope>
    <source>
        <strain evidence="2">TK-2024</strain>
        <tissue evidence="2">Old leaves</tissue>
    </source>
</reference>
<evidence type="ECO:0000259" key="1">
    <source>
        <dbReference type="Pfam" id="PF25597"/>
    </source>
</evidence>
<evidence type="ECO:0000313" key="2">
    <source>
        <dbReference type="EMBL" id="KAK8974774.1"/>
    </source>
</evidence>
<proteinExistence type="predicted"/>
<dbReference type="Pfam" id="PF25597">
    <property type="entry name" value="SH3_retrovirus"/>
    <property type="match status" value="1"/>
</dbReference>
<dbReference type="InterPro" id="IPR039537">
    <property type="entry name" value="Retrotran_Ty1/copia-like"/>
</dbReference>
<dbReference type="InterPro" id="IPR012337">
    <property type="entry name" value="RNaseH-like_sf"/>
</dbReference>
<evidence type="ECO:0000313" key="3">
    <source>
        <dbReference type="Proteomes" id="UP001396334"/>
    </source>
</evidence>
<keyword evidence="3" id="KW-1185">Reference proteome</keyword>
<dbReference type="SUPFAM" id="SSF53098">
    <property type="entry name" value="Ribonuclease H-like"/>
    <property type="match status" value="1"/>
</dbReference>
<comment type="caution">
    <text evidence="2">The sequence shown here is derived from an EMBL/GenBank/DDBJ whole genome shotgun (WGS) entry which is preliminary data.</text>
</comment>
<name>A0ABR2NF71_9ROSI</name>
<sequence length="113" mass="13022">MVRSMVKGKHLPRNFWAEAVQCAVYLLNHCPTKNVKNMTPNEEWSGKKPGVGHLKIFGCIAYAHVPVQIRKKLDDKGEKCIFIGYDERSKAYRLYNPLTKKLIISRDVEFDEA</sequence>
<organism evidence="2 3">
    <name type="scientific">Hibiscus sabdariffa</name>
    <name type="common">roselle</name>
    <dbReference type="NCBI Taxonomy" id="183260"/>
    <lineage>
        <taxon>Eukaryota</taxon>
        <taxon>Viridiplantae</taxon>
        <taxon>Streptophyta</taxon>
        <taxon>Embryophyta</taxon>
        <taxon>Tracheophyta</taxon>
        <taxon>Spermatophyta</taxon>
        <taxon>Magnoliopsida</taxon>
        <taxon>eudicotyledons</taxon>
        <taxon>Gunneridae</taxon>
        <taxon>Pentapetalae</taxon>
        <taxon>rosids</taxon>
        <taxon>malvids</taxon>
        <taxon>Malvales</taxon>
        <taxon>Malvaceae</taxon>
        <taxon>Malvoideae</taxon>
        <taxon>Hibiscus</taxon>
    </lineage>
</organism>
<dbReference type="EMBL" id="JBBPBN010000157">
    <property type="protein sequence ID" value="KAK8974774.1"/>
    <property type="molecule type" value="Genomic_DNA"/>
</dbReference>
<protein>
    <recommendedName>
        <fullName evidence="1">Retroviral polymerase SH3-like domain-containing protein</fullName>
    </recommendedName>
</protein>
<gene>
    <name evidence="2" type="ORF">V6N11_024416</name>
</gene>